<organism evidence="1 2">
    <name type="scientific">Coccidioides immitis RMSCC 2394</name>
    <dbReference type="NCBI Taxonomy" id="404692"/>
    <lineage>
        <taxon>Eukaryota</taxon>
        <taxon>Fungi</taxon>
        <taxon>Dikarya</taxon>
        <taxon>Ascomycota</taxon>
        <taxon>Pezizomycotina</taxon>
        <taxon>Eurotiomycetes</taxon>
        <taxon>Eurotiomycetidae</taxon>
        <taxon>Onygenales</taxon>
        <taxon>Onygenaceae</taxon>
        <taxon>Coccidioides</taxon>
    </lineage>
</organism>
<proteinExistence type="predicted"/>
<dbReference type="EMBL" id="DS028095">
    <property type="protein sequence ID" value="KMP04566.1"/>
    <property type="molecule type" value="Genomic_DNA"/>
</dbReference>
<dbReference type="Proteomes" id="UP000054565">
    <property type="component" value="Unassembled WGS sequence"/>
</dbReference>
<protein>
    <submittedName>
        <fullName evidence="1">Uncharacterized protein</fullName>
    </submittedName>
</protein>
<accession>A0A0J6Y7C9</accession>
<dbReference type="AlphaFoldDB" id="A0A0J6Y7C9"/>
<sequence length="73" mass="8383">MSTCKQLMEALENLHKAIIVHHGWCWAVESAQGWWIVQLNDRMRFLRYNNGQLSKANYNISQCLGAGRTCLAC</sequence>
<gene>
    <name evidence="1" type="ORF">CIRG_04247</name>
</gene>
<name>A0A0J6Y7C9_COCIT</name>
<reference evidence="2" key="1">
    <citation type="journal article" date="2010" name="Genome Res.">
        <title>Population genomic sequencing of Coccidioides fungi reveals recent hybridization and transposon control.</title>
        <authorList>
            <person name="Neafsey D.E."/>
            <person name="Barker B.M."/>
            <person name="Sharpton T.J."/>
            <person name="Stajich J.E."/>
            <person name="Park D.J."/>
            <person name="Whiston E."/>
            <person name="Hung C.-Y."/>
            <person name="McMahan C."/>
            <person name="White J."/>
            <person name="Sykes S."/>
            <person name="Heiman D."/>
            <person name="Young S."/>
            <person name="Zeng Q."/>
            <person name="Abouelleil A."/>
            <person name="Aftuck L."/>
            <person name="Bessette D."/>
            <person name="Brown A."/>
            <person name="FitzGerald M."/>
            <person name="Lui A."/>
            <person name="Macdonald J.P."/>
            <person name="Priest M."/>
            <person name="Orbach M.J."/>
            <person name="Galgiani J.N."/>
            <person name="Kirkland T.N."/>
            <person name="Cole G.T."/>
            <person name="Birren B.W."/>
            <person name="Henn M.R."/>
            <person name="Taylor J.W."/>
            <person name="Rounsley S.D."/>
        </authorList>
    </citation>
    <scope>NUCLEOTIDE SEQUENCE [LARGE SCALE GENOMIC DNA]</scope>
    <source>
        <strain evidence="2">RMSCC 2394</strain>
    </source>
</reference>
<evidence type="ECO:0000313" key="2">
    <source>
        <dbReference type="Proteomes" id="UP000054565"/>
    </source>
</evidence>
<evidence type="ECO:0000313" key="1">
    <source>
        <dbReference type="EMBL" id="KMP04566.1"/>
    </source>
</evidence>